<dbReference type="SUPFAM" id="SSF54211">
    <property type="entry name" value="Ribosomal protein S5 domain 2-like"/>
    <property type="match status" value="1"/>
</dbReference>
<dbReference type="PRINTS" id="PR00830">
    <property type="entry name" value="ENDOLAPTASE"/>
</dbReference>
<dbReference type="GO" id="GO:0030163">
    <property type="term" value="P:protein catabolic process"/>
    <property type="evidence" value="ECO:0007669"/>
    <property type="project" value="InterPro"/>
</dbReference>
<feature type="non-terminal residue" evidence="3">
    <location>
        <position position="1"/>
    </location>
</feature>
<accession>J9FU10</accession>
<evidence type="ECO:0000256" key="1">
    <source>
        <dbReference type="SAM" id="MobiDB-lite"/>
    </source>
</evidence>
<dbReference type="AlphaFoldDB" id="J9FU10"/>
<dbReference type="PANTHER" id="PTHR10046">
    <property type="entry name" value="ATP DEPENDENT LON PROTEASE FAMILY MEMBER"/>
    <property type="match status" value="1"/>
</dbReference>
<dbReference type="PROSITE" id="PS51786">
    <property type="entry name" value="LON_PROTEOLYTIC"/>
    <property type="match status" value="1"/>
</dbReference>
<reference evidence="3" key="1">
    <citation type="journal article" date="2012" name="PLoS ONE">
        <title>Gene sets for utilization of primary and secondary nutrition supplies in the distal gut of endangered iberian lynx.</title>
        <authorList>
            <person name="Alcaide M."/>
            <person name="Messina E."/>
            <person name="Richter M."/>
            <person name="Bargiela R."/>
            <person name="Peplies J."/>
            <person name="Huws S.A."/>
            <person name="Newbold C.J."/>
            <person name="Golyshin P.N."/>
            <person name="Simon M.A."/>
            <person name="Lopez G."/>
            <person name="Yakimov M.M."/>
            <person name="Ferrer M."/>
        </authorList>
    </citation>
    <scope>NUCLEOTIDE SEQUENCE</scope>
</reference>
<proteinExistence type="predicted"/>
<name>J9FU10_9ZZZZ</name>
<dbReference type="GO" id="GO:0005524">
    <property type="term" value="F:ATP binding"/>
    <property type="evidence" value="ECO:0007669"/>
    <property type="project" value="InterPro"/>
</dbReference>
<comment type="caution">
    <text evidence="3">The sequence shown here is derived from an EMBL/GenBank/DDBJ whole genome shotgun (WGS) entry which is preliminary data.</text>
</comment>
<feature type="compositionally biased region" description="Basic and acidic residues" evidence="1">
    <location>
        <begin position="173"/>
        <end position="189"/>
    </location>
</feature>
<evidence type="ECO:0000259" key="2">
    <source>
        <dbReference type="PROSITE" id="PS51786"/>
    </source>
</evidence>
<dbReference type="InterPro" id="IPR008269">
    <property type="entry name" value="Lon_proteolytic"/>
</dbReference>
<dbReference type="GO" id="GO:0006508">
    <property type="term" value="P:proteolysis"/>
    <property type="evidence" value="ECO:0007669"/>
    <property type="project" value="InterPro"/>
</dbReference>
<keyword evidence="3" id="KW-0378">Hydrolase</keyword>
<dbReference type="Gene3D" id="3.30.230.10">
    <property type="match status" value="1"/>
</dbReference>
<evidence type="ECO:0000313" key="3">
    <source>
        <dbReference type="EMBL" id="EJW98461.1"/>
    </source>
</evidence>
<sequence>IEAQIFPGKGHVQRTGSLGDVMKESVETARSVVRARAHELGIADEKFYSTDLHVHFPEGATPKDGPSAGAATTTAIVSAMSGIPVRPDVAMTGEITLHGTVLEIGGLKEKLLAAARAGCTKVLIPERNMRDLEEVPESAKAVLKIVPVKTIDDVLSEALVRLPEPLPASATEESTKEKAESSAKRADRA</sequence>
<dbReference type="InterPro" id="IPR020568">
    <property type="entry name" value="Ribosomal_Su5_D2-typ_SF"/>
</dbReference>
<dbReference type="InterPro" id="IPR027065">
    <property type="entry name" value="Lon_Prtase"/>
</dbReference>
<feature type="domain" description="Lon proteolytic" evidence="2">
    <location>
        <begin position="1"/>
        <end position="161"/>
    </location>
</feature>
<organism evidence="3">
    <name type="scientific">gut metagenome</name>
    <dbReference type="NCBI Taxonomy" id="749906"/>
    <lineage>
        <taxon>unclassified sequences</taxon>
        <taxon>metagenomes</taxon>
        <taxon>organismal metagenomes</taxon>
    </lineage>
</organism>
<protein>
    <submittedName>
        <fullName evidence="3">Protein containing Peptidase S16, lon</fullName>
        <ecNumber evidence="3">3.4.21.-</ecNumber>
    </submittedName>
</protein>
<feature type="region of interest" description="Disordered" evidence="1">
    <location>
        <begin position="162"/>
        <end position="189"/>
    </location>
</feature>
<gene>
    <name evidence="3" type="ORF">EVA_13431</name>
</gene>
<dbReference type="InterPro" id="IPR014721">
    <property type="entry name" value="Ribsml_uS5_D2-typ_fold_subgr"/>
</dbReference>
<dbReference type="Pfam" id="PF05362">
    <property type="entry name" value="Lon_C"/>
    <property type="match status" value="1"/>
</dbReference>
<dbReference type="GO" id="GO:0004176">
    <property type="term" value="F:ATP-dependent peptidase activity"/>
    <property type="evidence" value="ECO:0007669"/>
    <property type="project" value="InterPro"/>
</dbReference>
<dbReference type="GO" id="GO:0004252">
    <property type="term" value="F:serine-type endopeptidase activity"/>
    <property type="evidence" value="ECO:0007669"/>
    <property type="project" value="InterPro"/>
</dbReference>
<dbReference type="EMBL" id="AMCI01004255">
    <property type="protein sequence ID" value="EJW98461.1"/>
    <property type="molecule type" value="Genomic_DNA"/>
</dbReference>
<dbReference type="EC" id="3.4.21.-" evidence="3"/>